<feature type="compositionally biased region" description="Low complexity" evidence="1">
    <location>
        <begin position="313"/>
        <end position="331"/>
    </location>
</feature>
<keyword evidence="2" id="KW-0812">Transmembrane</keyword>
<dbReference type="EMBL" id="JABJRC010000002">
    <property type="protein sequence ID" value="NOL40245.1"/>
    <property type="molecule type" value="Genomic_DNA"/>
</dbReference>
<evidence type="ECO:0000313" key="5">
    <source>
        <dbReference type="Proteomes" id="UP000534306"/>
    </source>
</evidence>
<evidence type="ECO:0000256" key="2">
    <source>
        <dbReference type="SAM" id="Phobius"/>
    </source>
</evidence>
<dbReference type="EMBL" id="JACHKF010000001">
    <property type="protein sequence ID" value="MBB6569931.1"/>
    <property type="molecule type" value="Genomic_DNA"/>
</dbReference>
<keyword evidence="2" id="KW-0472">Membrane</keyword>
<evidence type="ECO:0000313" key="4">
    <source>
        <dbReference type="EMBL" id="NOL40245.1"/>
    </source>
</evidence>
<feature type="compositionally biased region" description="Low complexity" evidence="1">
    <location>
        <begin position="209"/>
        <end position="233"/>
    </location>
</feature>
<name>A0A7Y4KX09_9ACTN</name>
<keyword evidence="5" id="KW-1185">Reference proteome</keyword>
<dbReference type="AlphaFoldDB" id="A0A7Y4KX09"/>
<reference evidence="3 6" key="2">
    <citation type="submission" date="2020-08" db="EMBL/GenBank/DDBJ databases">
        <title>Sequencing the genomes of 1000 actinobacteria strains.</title>
        <authorList>
            <person name="Klenk H.-P."/>
        </authorList>
    </citation>
    <scope>NUCLEOTIDE SEQUENCE [LARGE SCALE GENOMIC DNA]</scope>
    <source>
        <strain evidence="3 6">DSM 15626</strain>
    </source>
</reference>
<protein>
    <submittedName>
        <fullName evidence="4">ABC transporter substrate-binding protein</fullName>
    </submittedName>
</protein>
<proteinExistence type="predicted"/>
<evidence type="ECO:0000256" key="1">
    <source>
        <dbReference type="SAM" id="MobiDB-lite"/>
    </source>
</evidence>
<dbReference type="InterPro" id="IPR006311">
    <property type="entry name" value="TAT_signal"/>
</dbReference>
<dbReference type="RefSeq" id="WP_171672633.1">
    <property type="nucleotide sequence ID" value="NZ_BAAAGT010000002.1"/>
</dbReference>
<feature type="compositionally biased region" description="Polar residues" evidence="1">
    <location>
        <begin position="198"/>
        <end position="208"/>
    </location>
</feature>
<gene>
    <name evidence="3" type="ORF">HNR71_005568</name>
    <name evidence="4" type="ORF">HPO96_08315</name>
</gene>
<evidence type="ECO:0000313" key="3">
    <source>
        <dbReference type="EMBL" id="MBB6569931.1"/>
    </source>
</evidence>
<evidence type="ECO:0000313" key="6">
    <source>
        <dbReference type="Proteomes" id="UP000553957"/>
    </source>
</evidence>
<feature type="region of interest" description="Disordered" evidence="1">
    <location>
        <begin position="183"/>
        <end position="350"/>
    </location>
</feature>
<dbReference type="Proteomes" id="UP000553957">
    <property type="component" value="Unassembled WGS sequence"/>
</dbReference>
<feature type="compositionally biased region" description="Polar residues" evidence="1">
    <location>
        <begin position="239"/>
        <end position="269"/>
    </location>
</feature>
<feature type="compositionally biased region" description="Polar residues" evidence="1">
    <location>
        <begin position="276"/>
        <end position="288"/>
    </location>
</feature>
<keyword evidence="2" id="KW-1133">Transmembrane helix</keyword>
<feature type="transmembrane region" description="Helical" evidence="2">
    <location>
        <begin position="352"/>
        <end position="372"/>
    </location>
</feature>
<sequence length="380" mass="39707">MNRRQVTPRRDRSSRPRRHWLVRGAAFVLGLGLVGAPLTASAVDPSRGTPGFCPTEEGVTVVIDFGKLGGTAIVRCAPGPVGPGFTGHSALVDAGIQLQGTRRWGEAFICRLENRPAPDEVIPIKGREKYKEPCIDTPPAAGYWSYWWAANGGQWQYSQWGVKNRNAIRGGFEGWSFSLNATAETNPKPRITPRRPNSAPQPTNTIPTQGPSGNNPNEQQQPNNNPGNPGDQGSLPGDTITTIPGNSRPTYPSGSSGGPTQNGATNQPSWPGRPSTPGQPAPTSSNGVPQPGAPTTLPPGLPRDGLLPGGEQPGAPRPGDGDTPTPGSNGDIAWSGGEPSGSSQNVPKGVPVSTMLTGFAVLILLGGAVITAQYRQARRS</sequence>
<dbReference type="Proteomes" id="UP000534306">
    <property type="component" value="Unassembled WGS sequence"/>
</dbReference>
<organism evidence="4 5">
    <name type="scientific">Kribbella sandramycini</name>
    <dbReference type="NCBI Taxonomy" id="60450"/>
    <lineage>
        <taxon>Bacteria</taxon>
        <taxon>Bacillati</taxon>
        <taxon>Actinomycetota</taxon>
        <taxon>Actinomycetes</taxon>
        <taxon>Propionibacteriales</taxon>
        <taxon>Kribbellaceae</taxon>
        <taxon>Kribbella</taxon>
    </lineage>
</organism>
<comment type="caution">
    <text evidence="4">The sequence shown here is derived from an EMBL/GenBank/DDBJ whole genome shotgun (WGS) entry which is preliminary data.</text>
</comment>
<reference evidence="4 5" key="1">
    <citation type="submission" date="2020-05" db="EMBL/GenBank/DDBJ databases">
        <title>Genome sequence of Kribbella sandramycini ATCC 39419.</title>
        <authorList>
            <person name="Maclea K.S."/>
            <person name="Fair J.L."/>
        </authorList>
    </citation>
    <scope>NUCLEOTIDE SEQUENCE [LARGE SCALE GENOMIC DNA]</scope>
    <source>
        <strain evidence="4 5">ATCC 39419</strain>
    </source>
</reference>
<accession>A0A7Y4KX09</accession>
<dbReference type="PROSITE" id="PS51318">
    <property type="entry name" value="TAT"/>
    <property type="match status" value="1"/>
</dbReference>